<evidence type="ECO:0008006" key="4">
    <source>
        <dbReference type="Google" id="ProtNLM"/>
    </source>
</evidence>
<dbReference type="SUPFAM" id="SSF101960">
    <property type="entry name" value="Stabilizer of iron transporter SufD"/>
    <property type="match status" value="1"/>
</dbReference>
<dbReference type="PANTHER" id="PTHR43575">
    <property type="entry name" value="PROTEIN ABCI7, CHLOROPLASTIC"/>
    <property type="match status" value="1"/>
</dbReference>
<evidence type="ECO:0000259" key="2">
    <source>
        <dbReference type="Pfam" id="PF19295"/>
    </source>
</evidence>
<dbReference type="Pfam" id="PF01458">
    <property type="entry name" value="SUFBD_core"/>
    <property type="match status" value="1"/>
</dbReference>
<feature type="non-terminal residue" evidence="3">
    <location>
        <position position="1"/>
    </location>
</feature>
<name>A0A382NXQ7_9ZZZZ</name>
<evidence type="ECO:0000259" key="1">
    <source>
        <dbReference type="Pfam" id="PF01458"/>
    </source>
</evidence>
<sequence>TPLPTTRSEEWRYTDLSRLINFGELRLATGELPPENRPLALDEAIAEDRVGSGHIVLMDGGVIHVDLDPALAASGVVLTSLRAAVEEHAEILEAHLATEALPPEQGKFEALNAALWTDGVLLYVPKNVKLELPVRGTHWLSESGSAVCTRTLIIAEPGSRVSYVDEFLSEDLDHRALQSSAVEIIGRDGAQVQYVSLQRMGREVFFQTAQRTLAHADSALNTLNVSLGASVTRVDLNTSLLGPEARSDMLGLYFGDENQHFDHHTSQDHIAPRTTSDLLYKGAMDDRSRAAFRGVIRVRPEAQGTDAYQTNRNLLLSEEARANSLPNLASESN</sequence>
<reference evidence="3" key="1">
    <citation type="submission" date="2018-05" db="EMBL/GenBank/DDBJ databases">
        <authorList>
            <person name="Lanie J.A."/>
            <person name="Ng W.-L."/>
            <person name="Kazmierczak K.M."/>
            <person name="Andrzejewski T.M."/>
            <person name="Davidsen T.M."/>
            <person name="Wayne K.J."/>
            <person name="Tettelin H."/>
            <person name="Glass J.I."/>
            <person name="Rusch D."/>
            <person name="Podicherti R."/>
            <person name="Tsui H.-C.T."/>
            <person name="Winkler M.E."/>
        </authorList>
    </citation>
    <scope>NUCLEOTIDE SEQUENCE</scope>
</reference>
<protein>
    <recommendedName>
        <fullName evidence="4">Fe-S cluster assembly protein SufD</fullName>
    </recommendedName>
</protein>
<dbReference type="GO" id="GO:0016226">
    <property type="term" value="P:iron-sulfur cluster assembly"/>
    <property type="evidence" value="ECO:0007669"/>
    <property type="project" value="InterPro"/>
</dbReference>
<organism evidence="3">
    <name type="scientific">marine metagenome</name>
    <dbReference type="NCBI Taxonomy" id="408172"/>
    <lineage>
        <taxon>unclassified sequences</taxon>
        <taxon>metagenomes</taxon>
        <taxon>ecological metagenomes</taxon>
    </lineage>
</organism>
<dbReference type="Pfam" id="PF19295">
    <property type="entry name" value="SufBD_N"/>
    <property type="match status" value="1"/>
</dbReference>
<dbReference type="AlphaFoldDB" id="A0A382NXQ7"/>
<dbReference type="InterPro" id="IPR037284">
    <property type="entry name" value="SUF_FeS_clus_asmbl_SufBD_sf"/>
</dbReference>
<evidence type="ECO:0000313" key="3">
    <source>
        <dbReference type="EMBL" id="SVC65964.1"/>
    </source>
</evidence>
<dbReference type="InterPro" id="IPR000825">
    <property type="entry name" value="SUF_FeS_clus_asmbl_SufBD_core"/>
</dbReference>
<feature type="domain" description="SUF system FeS cluster assembly SufBD core" evidence="1">
    <location>
        <begin position="141"/>
        <end position="331"/>
    </location>
</feature>
<feature type="domain" description="SUF system FeS cluster assembly SufBD N-terminal" evidence="2">
    <location>
        <begin position="3"/>
        <end position="134"/>
    </location>
</feature>
<dbReference type="PANTHER" id="PTHR43575:SF1">
    <property type="entry name" value="PROTEIN ABCI7, CHLOROPLASTIC"/>
    <property type="match status" value="1"/>
</dbReference>
<gene>
    <name evidence="3" type="ORF">METZ01_LOCUS318818</name>
</gene>
<dbReference type="EMBL" id="UINC01103522">
    <property type="protein sequence ID" value="SVC65964.1"/>
    <property type="molecule type" value="Genomic_DNA"/>
</dbReference>
<proteinExistence type="predicted"/>
<accession>A0A382NXQ7</accession>
<dbReference type="InterPro" id="IPR045595">
    <property type="entry name" value="SufBD_N"/>
</dbReference>
<dbReference type="InterPro" id="IPR055346">
    <property type="entry name" value="Fe-S_cluster_assembly_SufBD"/>
</dbReference>